<feature type="transmembrane region" description="Helical" evidence="8">
    <location>
        <begin position="188"/>
        <end position="208"/>
    </location>
</feature>
<evidence type="ECO:0000256" key="2">
    <source>
        <dbReference type="ARBA" id="ARBA00022485"/>
    </source>
</evidence>
<dbReference type="eggNOG" id="COG0348">
    <property type="taxonomic scope" value="Bacteria"/>
</dbReference>
<evidence type="ECO:0000256" key="4">
    <source>
        <dbReference type="ARBA" id="ARBA00022982"/>
    </source>
</evidence>
<keyword evidence="4" id="KW-0249">Electron transport</keyword>
<feature type="transmembrane region" description="Helical" evidence="8">
    <location>
        <begin position="144"/>
        <end position="168"/>
    </location>
</feature>
<dbReference type="Proteomes" id="UP000030856">
    <property type="component" value="Unassembled WGS sequence"/>
</dbReference>
<feature type="transmembrane region" description="Helical" evidence="8">
    <location>
        <begin position="12"/>
        <end position="32"/>
    </location>
</feature>
<dbReference type="STRING" id="2340.JV46_05470"/>
<dbReference type="AlphaFoldDB" id="A0A0B0HCH4"/>
<feature type="transmembrane region" description="Helical" evidence="8">
    <location>
        <begin position="69"/>
        <end position="89"/>
    </location>
</feature>
<sequence>MSIPRTSLQQKRAWFQMGFFILFVIAPPLDLFRLDLNLGHFILFGFHWTLGIDAFIAGEASSLDAAINLIIRGFFPILLIGGLLIWSAWRWGRLYCGWLCPHFSVVEVINRLMLRASGKPSIWERKTLPEKQPDGSKLKPDPVYWIPTAVAIIGFAFLWALTLLTYLLPPGEIYSNLFTGNLTRNQSIFLGVGTLLLSIEFGFARHLFCRFGCAVGLFQSLAWMANDKAMVVGFDIQRATDCNSCNNACDNACPMRLRPRTLKRKMFTCTECGECISACTKVEDRDHKQSLLRWVEGEDAKVVVTGRSSDSQREGQAGKPAGRR</sequence>
<comment type="caution">
    <text evidence="10">The sequence shown here is derived from an EMBL/GenBank/DDBJ whole genome shotgun (WGS) entry which is preliminary data.</text>
</comment>
<dbReference type="Pfam" id="PF12801">
    <property type="entry name" value="Fer4_5"/>
    <property type="match status" value="1"/>
</dbReference>
<evidence type="ECO:0000256" key="7">
    <source>
        <dbReference type="SAM" id="MobiDB-lite"/>
    </source>
</evidence>
<protein>
    <submittedName>
        <fullName evidence="10">Polyferredoxin</fullName>
    </submittedName>
</protein>
<feature type="region of interest" description="Disordered" evidence="7">
    <location>
        <begin position="304"/>
        <end position="324"/>
    </location>
</feature>
<dbReference type="GO" id="GO:0046872">
    <property type="term" value="F:metal ion binding"/>
    <property type="evidence" value="ECO:0007669"/>
    <property type="project" value="UniProtKB-KW"/>
</dbReference>
<keyword evidence="6" id="KW-0411">Iron-sulfur</keyword>
<dbReference type="PATRIC" id="fig|2340.3.peg.1779"/>
<dbReference type="OrthoDB" id="9806398at2"/>
<evidence type="ECO:0000259" key="9">
    <source>
        <dbReference type="Pfam" id="PF12801"/>
    </source>
</evidence>
<dbReference type="EMBL" id="JRAA01000002">
    <property type="protein sequence ID" value="KHF25151.1"/>
    <property type="molecule type" value="Genomic_DNA"/>
</dbReference>
<name>A0A0B0HCH4_SOVGS</name>
<keyword evidence="8" id="KW-0472">Membrane</keyword>
<feature type="transmembrane region" description="Helical" evidence="8">
    <location>
        <begin position="38"/>
        <end position="57"/>
    </location>
</feature>
<reference evidence="10 11" key="1">
    <citation type="journal article" date="2014" name="BMC Genomics">
        <title>The genome of the intracellular bacterium of the coastal bivalve, Solemya velum: a blueprint for thriving in and out of symbiosis.</title>
        <authorList>
            <person name="Dmytrenko O."/>
            <person name="Russell S.L."/>
            <person name="Loo W.T."/>
            <person name="Fontanez K.M."/>
            <person name="Liao L."/>
            <person name="Roeselers G."/>
            <person name="Sharma R."/>
            <person name="Stewart F.J."/>
            <person name="Newton I.L."/>
            <person name="Woyke T."/>
            <person name="Wu D."/>
            <person name="Lang J.M."/>
            <person name="Eisen J.A."/>
            <person name="Cavanaugh C.M."/>
        </authorList>
    </citation>
    <scope>NUCLEOTIDE SEQUENCE [LARGE SCALE GENOMIC DNA]</scope>
    <source>
        <strain evidence="10 11">WH</strain>
    </source>
</reference>
<keyword evidence="5" id="KW-0408">Iron</keyword>
<evidence type="ECO:0000256" key="1">
    <source>
        <dbReference type="ARBA" id="ARBA00022448"/>
    </source>
</evidence>
<evidence type="ECO:0000256" key="6">
    <source>
        <dbReference type="ARBA" id="ARBA00023014"/>
    </source>
</evidence>
<feature type="domain" description="4Fe-4S ferredoxin-type" evidence="9">
    <location>
        <begin position="76"/>
        <end position="120"/>
    </location>
</feature>
<accession>A0A0B0HCH4</accession>
<organism evidence="10 11">
    <name type="scientific">Solemya velum gill symbiont</name>
    <dbReference type="NCBI Taxonomy" id="2340"/>
    <lineage>
        <taxon>Bacteria</taxon>
        <taxon>Pseudomonadati</taxon>
        <taxon>Pseudomonadota</taxon>
        <taxon>Gammaproteobacteria</taxon>
        <taxon>sulfur-oxidizing symbionts</taxon>
    </lineage>
</organism>
<evidence type="ECO:0000313" key="11">
    <source>
        <dbReference type="Proteomes" id="UP000030856"/>
    </source>
</evidence>
<proteinExistence type="predicted"/>
<keyword evidence="1" id="KW-0813">Transport</keyword>
<dbReference type="InterPro" id="IPR017896">
    <property type="entry name" value="4Fe4S_Fe-S-bd"/>
</dbReference>
<keyword evidence="8" id="KW-1133">Transmembrane helix</keyword>
<keyword evidence="2" id="KW-0004">4Fe-4S</keyword>
<dbReference type="PANTHER" id="PTHR30176:SF3">
    <property type="entry name" value="FERREDOXIN-TYPE PROTEIN NAPH"/>
    <property type="match status" value="1"/>
</dbReference>
<evidence type="ECO:0000256" key="5">
    <source>
        <dbReference type="ARBA" id="ARBA00023004"/>
    </source>
</evidence>
<evidence type="ECO:0000256" key="3">
    <source>
        <dbReference type="ARBA" id="ARBA00022723"/>
    </source>
</evidence>
<dbReference type="GO" id="GO:0005886">
    <property type="term" value="C:plasma membrane"/>
    <property type="evidence" value="ECO:0007669"/>
    <property type="project" value="TreeGrafter"/>
</dbReference>
<dbReference type="PANTHER" id="PTHR30176">
    <property type="entry name" value="FERREDOXIN-TYPE PROTEIN NAPH"/>
    <property type="match status" value="1"/>
</dbReference>
<dbReference type="InterPro" id="IPR051684">
    <property type="entry name" value="Electron_Trans/Redox"/>
</dbReference>
<keyword evidence="3" id="KW-0479">Metal-binding</keyword>
<evidence type="ECO:0000313" key="10">
    <source>
        <dbReference type="EMBL" id="KHF25151.1"/>
    </source>
</evidence>
<dbReference type="RefSeq" id="WP_052132209.1">
    <property type="nucleotide sequence ID" value="NZ_JRAA01000002.1"/>
</dbReference>
<gene>
    <name evidence="10" type="ORF">JV46_05470</name>
</gene>
<dbReference type="GO" id="GO:0051539">
    <property type="term" value="F:4 iron, 4 sulfur cluster binding"/>
    <property type="evidence" value="ECO:0007669"/>
    <property type="project" value="UniProtKB-KW"/>
</dbReference>
<evidence type="ECO:0000256" key="8">
    <source>
        <dbReference type="SAM" id="Phobius"/>
    </source>
</evidence>
<keyword evidence="11" id="KW-1185">Reference proteome</keyword>
<dbReference type="SUPFAM" id="SSF54862">
    <property type="entry name" value="4Fe-4S ferredoxins"/>
    <property type="match status" value="1"/>
</dbReference>
<keyword evidence="8" id="KW-0812">Transmembrane</keyword>